<dbReference type="Gene3D" id="1.25.40.20">
    <property type="entry name" value="Ankyrin repeat-containing domain"/>
    <property type="match status" value="1"/>
</dbReference>
<gene>
    <name evidence="2" type="ORF">QBC34DRAFT_478402</name>
</gene>
<sequence length="339" mass="36896">LFRRTVQTLITAMRPLSLDELGVAVGDPEGIQGIIKQDLAEVIKSKNGGGLMFSDPTAMEFLLEALPHERSPYWVGRERPHQILLNSCIYVLLRATASRHDSFLRYAAVNWVDHYHALGFGDVGFAAVAQVKKVFQDFRNWFPISWAAANPSTPLPSGFTSVMVAAYLGFGNVIRHMMPLDDERSKLVDAQDESGATALYYAAKNGHAYTVQFLLLCDASLRSGDHHGRTPIHVASICGHAAVLKSIIRSGDCTALDINRQDSFGATPLHCAVKSGQGAAVAVLVSASADVNARDHESRTPLHHAVLRGDEHILEALLQNDDADPEIVDREGNTPIMLA</sequence>
<keyword evidence="1" id="KW-0040">ANK repeat</keyword>
<accession>A0AAV9G6T7</accession>
<dbReference type="Proteomes" id="UP001321760">
    <property type="component" value="Unassembled WGS sequence"/>
</dbReference>
<dbReference type="EMBL" id="MU865999">
    <property type="protein sequence ID" value="KAK4443092.1"/>
    <property type="molecule type" value="Genomic_DNA"/>
</dbReference>
<evidence type="ECO:0000256" key="1">
    <source>
        <dbReference type="PROSITE-ProRule" id="PRU00023"/>
    </source>
</evidence>
<feature type="non-terminal residue" evidence="2">
    <location>
        <position position="1"/>
    </location>
</feature>
<comment type="caution">
    <text evidence="2">The sequence shown here is derived from an EMBL/GenBank/DDBJ whole genome shotgun (WGS) entry which is preliminary data.</text>
</comment>
<dbReference type="InterPro" id="IPR002110">
    <property type="entry name" value="Ankyrin_rpt"/>
</dbReference>
<dbReference type="InterPro" id="IPR036770">
    <property type="entry name" value="Ankyrin_rpt-contain_sf"/>
</dbReference>
<dbReference type="PROSITE" id="PS50088">
    <property type="entry name" value="ANK_REPEAT"/>
    <property type="match status" value="4"/>
</dbReference>
<feature type="repeat" description="ANK" evidence="1">
    <location>
        <begin position="227"/>
        <end position="251"/>
    </location>
</feature>
<dbReference type="PANTHER" id="PTHR24184:SF11">
    <property type="entry name" value="ANKYRIN REPEAT AND SOCS BOX CONTAINING 3"/>
    <property type="match status" value="1"/>
</dbReference>
<dbReference type="AlphaFoldDB" id="A0AAV9G6T7"/>
<organism evidence="2 3">
    <name type="scientific">Podospora aff. communis PSN243</name>
    <dbReference type="NCBI Taxonomy" id="3040156"/>
    <lineage>
        <taxon>Eukaryota</taxon>
        <taxon>Fungi</taxon>
        <taxon>Dikarya</taxon>
        <taxon>Ascomycota</taxon>
        <taxon>Pezizomycotina</taxon>
        <taxon>Sordariomycetes</taxon>
        <taxon>Sordariomycetidae</taxon>
        <taxon>Sordariales</taxon>
        <taxon>Podosporaceae</taxon>
        <taxon>Podospora</taxon>
    </lineage>
</organism>
<feature type="repeat" description="ANK" evidence="1">
    <location>
        <begin position="194"/>
        <end position="226"/>
    </location>
</feature>
<dbReference type="Pfam" id="PF12796">
    <property type="entry name" value="Ank_2"/>
    <property type="match status" value="1"/>
</dbReference>
<proteinExistence type="predicted"/>
<reference evidence="2" key="1">
    <citation type="journal article" date="2023" name="Mol. Phylogenet. Evol.">
        <title>Genome-scale phylogeny and comparative genomics of the fungal order Sordariales.</title>
        <authorList>
            <person name="Hensen N."/>
            <person name="Bonometti L."/>
            <person name="Westerberg I."/>
            <person name="Brannstrom I.O."/>
            <person name="Guillou S."/>
            <person name="Cros-Aarteil S."/>
            <person name="Calhoun S."/>
            <person name="Haridas S."/>
            <person name="Kuo A."/>
            <person name="Mondo S."/>
            <person name="Pangilinan J."/>
            <person name="Riley R."/>
            <person name="LaButti K."/>
            <person name="Andreopoulos B."/>
            <person name="Lipzen A."/>
            <person name="Chen C."/>
            <person name="Yan M."/>
            <person name="Daum C."/>
            <person name="Ng V."/>
            <person name="Clum A."/>
            <person name="Steindorff A."/>
            <person name="Ohm R.A."/>
            <person name="Martin F."/>
            <person name="Silar P."/>
            <person name="Natvig D.O."/>
            <person name="Lalanne C."/>
            <person name="Gautier V."/>
            <person name="Ament-Velasquez S.L."/>
            <person name="Kruys A."/>
            <person name="Hutchinson M.I."/>
            <person name="Powell A.J."/>
            <person name="Barry K."/>
            <person name="Miller A.N."/>
            <person name="Grigoriev I.V."/>
            <person name="Debuchy R."/>
            <person name="Gladieux P."/>
            <person name="Hiltunen Thoren M."/>
            <person name="Johannesson H."/>
        </authorList>
    </citation>
    <scope>NUCLEOTIDE SEQUENCE</scope>
    <source>
        <strain evidence="2">PSN243</strain>
    </source>
</reference>
<evidence type="ECO:0000313" key="3">
    <source>
        <dbReference type="Proteomes" id="UP001321760"/>
    </source>
</evidence>
<feature type="repeat" description="ANK" evidence="1">
    <location>
        <begin position="264"/>
        <end position="296"/>
    </location>
</feature>
<keyword evidence="3" id="KW-1185">Reference proteome</keyword>
<dbReference type="Pfam" id="PF13637">
    <property type="entry name" value="Ank_4"/>
    <property type="match status" value="1"/>
</dbReference>
<protein>
    <submittedName>
        <fullName evidence="2">Ankyrin repeat-containing domain protein</fullName>
    </submittedName>
</protein>
<dbReference type="PANTHER" id="PTHR24184">
    <property type="entry name" value="SI:CH211-189E2.2"/>
    <property type="match status" value="1"/>
</dbReference>
<dbReference type="PRINTS" id="PR01415">
    <property type="entry name" value="ANKYRIN"/>
</dbReference>
<dbReference type="SMART" id="SM00248">
    <property type="entry name" value="ANK"/>
    <property type="match status" value="5"/>
</dbReference>
<reference evidence="2" key="2">
    <citation type="submission" date="2023-05" db="EMBL/GenBank/DDBJ databases">
        <authorList>
            <consortium name="Lawrence Berkeley National Laboratory"/>
            <person name="Steindorff A."/>
            <person name="Hensen N."/>
            <person name="Bonometti L."/>
            <person name="Westerberg I."/>
            <person name="Brannstrom I.O."/>
            <person name="Guillou S."/>
            <person name="Cros-Aarteil S."/>
            <person name="Calhoun S."/>
            <person name="Haridas S."/>
            <person name="Kuo A."/>
            <person name="Mondo S."/>
            <person name="Pangilinan J."/>
            <person name="Riley R."/>
            <person name="Labutti K."/>
            <person name="Andreopoulos B."/>
            <person name="Lipzen A."/>
            <person name="Chen C."/>
            <person name="Yanf M."/>
            <person name="Daum C."/>
            <person name="Ng V."/>
            <person name="Clum A."/>
            <person name="Ohm R."/>
            <person name="Martin F."/>
            <person name="Silar P."/>
            <person name="Natvig D."/>
            <person name="Lalanne C."/>
            <person name="Gautier V."/>
            <person name="Ament-Velasquez S.L."/>
            <person name="Kruys A."/>
            <person name="Hutchinson M.I."/>
            <person name="Powell A.J."/>
            <person name="Barry K."/>
            <person name="Miller A.N."/>
            <person name="Grigoriev I.V."/>
            <person name="Debuchy R."/>
            <person name="Gladieux P."/>
            <person name="Thoren M.H."/>
            <person name="Johannesson H."/>
        </authorList>
    </citation>
    <scope>NUCLEOTIDE SEQUENCE</scope>
    <source>
        <strain evidence="2">PSN243</strain>
    </source>
</reference>
<feature type="non-terminal residue" evidence="2">
    <location>
        <position position="339"/>
    </location>
</feature>
<name>A0AAV9G6T7_9PEZI</name>
<feature type="repeat" description="ANK" evidence="1">
    <location>
        <begin position="297"/>
        <end position="330"/>
    </location>
</feature>
<evidence type="ECO:0000313" key="2">
    <source>
        <dbReference type="EMBL" id="KAK4443092.1"/>
    </source>
</evidence>
<dbReference type="SUPFAM" id="SSF48403">
    <property type="entry name" value="Ankyrin repeat"/>
    <property type="match status" value="1"/>
</dbReference>
<dbReference type="PROSITE" id="PS50297">
    <property type="entry name" value="ANK_REP_REGION"/>
    <property type="match status" value="4"/>
</dbReference>